<accession>A0ACB7Z7I0</accession>
<gene>
    <name evidence="1" type="ORF">Vadar_027517</name>
</gene>
<dbReference type="Proteomes" id="UP000828048">
    <property type="component" value="Chromosome 4"/>
</dbReference>
<organism evidence="1 2">
    <name type="scientific">Vaccinium darrowii</name>
    <dbReference type="NCBI Taxonomy" id="229202"/>
    <lineage>
        <taxon>Eukaryota</taxon>
        <taxon>Viridiplantae</taxon>
        <taxon>Streptophyta</taxon>
        <taxon>Embryophyta</taxon>
        <taxon>Tracheophyta</taxon>
        <taxon>Spermatophyta</taxon>
        <taxon>Magnoliopsida</taxon>
        <taxon>eudicotyledons</taxon>
        <taxon>Gunneridae</taxon>
        <taxon>Pentapetalae</taxon>
        <taxon>asterids</taxon>
        <taxon>Ericales</taxon>
        <taxon>Ericaceae</taxon>
        <taxon>Vaccinioideae</taxon>
        <taxon>Vaccinieae</taxon>
        <taxon>Vaccinium</taxon>
    </lineage>
</organism>
<reference evidence="1 2" key="1">
    <citation type="journal article" date="2021" name="Hortic Res">
        <title>High-quality reference genome and annotation aids understanding of berry development for evergreen blueberry (Vaccinium darrowii).</title>
        <authorList>
            <person name="Yu J."/>
            <person name="Hulse-Kemp A.M."/>
            <person name="Babiker E."/>
            <person name="Staton M."/>
        </authorList>
    </citation>
    <scope>NUCLEOTIDE SEQUENCE [LARGE SCALE GENOMIC DNA]</scope>
    <source>
        <strain evidence="2">cv. NJ 8807/NJ 8810</strain>
        <tissue evidence="1">Young leaf</tissue>
    </source>
</reference>
<sequence length="90" mass="10345">MDSNKIKKEKMDHPELKRLGFVRIYVIKTLVYVSDLYEFAKNNSRSLNSVVGTVENDVTTVVGPVYKKFKGVPDDLLVFGRVRWALGRVR</sequence>
<keyword evidence="2" id="KW-1185">Reference proteome</keyword>
<protein>
    <submittedName>
        <fullName evidence="1">Uncharacterized protein</fullName>
    </submittedName>
</protein>
<evidence type="ECO:0000313" key="1">
    <source>
        <dbReference type="EMBL" id="KAH7861540.1"/>
    </source>
</evidence>
<comment type="caution">
    <text evidence="1">The sequence shown here is derived from an EMBL/GenBank/DDBJ whole genome shotgun (WGS) entry which is preliminary data.</text>
</comment>
<proteinExistence type="predicted"/>
<evidence type="ECO:0000313" key="2">
    <source>
        <dbReference type="Proteomes" id="UP000828048"/>
    </source>
</evidence>
<dbReference type="EMBL" id="CM037154">
    <property type="protein sequence ID" value="KAH7861540.1"/>
    <property type="molecule type" value="Genomic_DNA"/>
</dbReference>
<name>A0ACB7Z7I0_9ERIC</name>